<sequence length="595" mass="67899">MNIPGRLMRKFSESVQWKLMGLFVLILIPLVLVSLYTVGRSQSILEKQVGDRTRGAMESAIQYIDLTLQSIEEQSVLLATDDNLNRVLYSVGADIDRDSINELRKAMAQITNVTNNNRSISRISIVHADSDMLISSDYGGIRLDDSYRSSDWFKEVTAAAGRTVLYVPPDTLPPGDLIFNKDNITFMRLMDLNSAERGKHILMLSIGKDKLLDLVKKINPSKNAVWYLLAGDDRLIAATAKLAAVPLWDHDKELQVMDMPGTDEKYIMFRIKSSISKWSLMMAQPKAELYKETEQLRLFIVVIIAASGLFALVAAALFYTSLSLPLKKLLHGMTQIQIGNLNVRFKETRRDELGYLMNAFNQMATEQKHLIENIYEKNLQVAKTELKFLQSQINPHFLYNTMDSIYWMAKNYDADEISEMVLNLSKFLRLNLDKGRETMTVAETFAHLQYYIRVQQLRFMDQFEVRFALPDDCRDIQVLRLLVQPLVENAIIHGLEKRQTGGLLEITAEKNDNMLHIEVCDNGKGLPAERLKTVHHVLSSVRNGRGDAEAADKEQAAFGLRNVKARLMLYYENRADLAVESRENEWTRVTIRIPL</sequence>
<dbReference type="Proteomes" id="UP000293142">
    <property type="component" value="Unassembled WGS sequence"/>
</dbReference>
<evidence type="ECO:0000256" key="13">
    <source>
        <dbReference type="ARBA" id="ARBA00023136"/>
    </source>
</evidence>
<keyword evidence="13 14" id="KW-0472">Membrane</keyword>
<keyword evidence="5" id="KW-0597">Phosphoprotein</keyword>
<evidence type="ECO:0000259" key="15">
    <source>
        <dbReference type="PROSITE" id="PS50109"/>
    </source>
</evidence>
<name>A0A4Q9DJZ4_9BACL</name>
<feature type="transmembrane region" description="Helical" evidence="14">
    <location>
        <begin position="20"/>
        <end position="38"/>
    </location>
</feature>
<evidence type="ECO:0000313" key="18">
    <source>
        <dbReference type="Proteomes" id="UP000293142"/>
    </source>
</evidence>
<evidence type="ECO:0000256" key="7">
    <source>
        <dbReference type="ARBA" id="ARBA00022692"/>
    </source>
</evidence>
<evidence type="ECO:0000256" key="5">
    <source>
        <dbReference type="ARBA" id="ARBA00022553"/>
    </source>
</evidence>
<evidence type="ECO:0000259" key="16">
    <source>
        <dbReference type="PROSITE" id="PS50885"/>
    </source>
</evidence>
<gene>
    <name evidence="17" type="ORF">EYB31_30435</name>
</gene>
<feature type="transmembrane region" description="Helical" evidence="14">
    <location>
        <begin position="296"/>
        <end position="319"/>
    </location>
</feature>
<keyword evidence="6" id="KW-0808">Transferase</keyword>
<dbReference type="InterPro" id="IPR036890">
    <property type="entry name" value="HATPase_C_sf"/>
</dbReference>
<evidence type="ECO:0000256" key="12">
    <source>
        <dbReference type="ARBA" id="ARBA00023012"/>
    </source>
</evidence>
<evidence type="ECO:0000256" key="14">
    <source>
        <dbReference type="SAM" id="Phobius"/>
    </source>
</evidence>
<keyword evidence="8" id="KW-0547">Nucleotide-binding</keyword>
<dbReference type="OrthoDB" id="9776552at2"/>
<keyword evidence="7 14" id="KW-0812">Transmembrane</keyword>
<comment type="caution">
    <text evidence="17">The sequence shown here is derived from an EMBL/GenBank/DDBJ whole genome shotgun (WGS) entry which is preliminary data.</text>
</comment>
<accession>A0A4Q9DJZ4</accession>
<dbReference type="SMART" id="SM00304">
    <property type="entry name" value="HAMP"/>
    <property type="match status" value="1"/>
</dbReference>
<dbReference type="Gene3D" id="6.10.340.10">
    <property type="match status" value="1"/>
</dbReference>
<evidence type="ECO:0000256" key="2">
    <source>
        <dbReference type="ARBA" id="ARBA00004651"/>
    </source>
</evidence>
<evidence type="ECO:0000256" key="6">
    <source>
        <dbReference type="ARBA" id="ARBA00022679"/>
    </source>
</evidence>
<dbReference type="PANTHER" id="PTHR34220:SF11">
    <property type="entry name" value="SENSOR PROTEIN KINASE HPTS"/>
    <property type="match status" value="1"/>
</dbReference>
<evidence type="ECO:0000256" key="1">
    <source>
        <dbReference type="ARBA" id="ARBA00000085"/>
    </source>
</evidence>
<dbReference type="GO" id="GO:0005886">
    <property type="term" value="C:plasma membrane"/>
    <property type="evidence" value="ECO:0007669"/>
    <property type="project" value="UniProtKB-SubCell"/>
</dbReference>
<comment type="catalytic activity">
    <reaction evidence="1">
        <text>ATP + protein L-histidine = ADP + protein N-phospho-L-histidine.</text>
        <dbReference type="EC" id="2.7.13.3"/>
    </reaction>
</comment>
<keyword evidence="18" id="KW-1185">Reference proteome</keyword>
<evidence type="ECO:0000256" key="11">
    <source>
        <dbReference type="ARBA" id="ARBA00022989"/>
    </source>
</evidence>
<feature type="domain" description="Histidine kinase" evidence="15">
    <location>
        <begin position="479"/>
        <end position="595"/>
    </location>
</feature>
<dbReference type="InterPro" id="IPR003660">
    <property type="entry name" value="HAMP_dom"/>
</dbReference>
<dbReference type="Gene3D" id="3.30.565.10">
    <property type="entry name" value="Histidine kinase-like ATPase, C-terminal domain"/>
    <property type="match status" value="1"/>
</dbReference>
<keyword evidence="9 17" id="KW-0418">Kinase</keyword>
<dbReference type="AlphaFoldDB" id="A0A4Q9DJZ4"/>
<keyword evidence="12" id="KW-0902">Two-component regulatory system</keyword>
<evidence type="ECO:0000256" key="10">
    <source>
        <dbReference type="ARBA" id="ARBA00022840"/>
    </source>
</evidence>
<keyword evidence="4" id="KW-1003">Cell membrane</keyword>
<dbReference type="InterPro" id="IPR005467">
    <property type="entry name" value="His_kinase_dom"/>
</dbReference>
<feature type="domain" description="HAMP" evidence="16">
    <location>
        <begin position="320"/>
        <end position="372"/>
    </location>
</feature>
<dbReference type="InterPro" id="IPR003594">
    <property type="entry name" value="HATPase_dom"/>
</dbReference>
<comment type="subcellular location">
    <subcellularLocation>
        <location evidence="2">Cell membrane</location>
        <topology evidence="2">Multi-pass membrane protein</topology>
    </subcellularLocation>
</comment>
<protein>
    <recommendedName>
        <fullName evidence="3">histidine kinase</fullName>
        <ecNumber evidence="3">2.7.13.3</ecNumber>
    </recommendedName>
</protein>
<reference evidence="17 18" key="1">
    <citation type="submission" date="2019-02" db="EMBL/GenBank/DDBJ databases">
        <title>Paenibacillus sp. nov., isolated from surface-sterilized tissue of Thalictrum simplex L.</title>
        <authorList>
            <person name="Tuo L."/>
        </authorList>
    </citation>
    <scope>NUCLEOTIDE SEQUENCE [LARGE SCALE GENOMIC DNA]</scope>
    <source>
        <strain evidence="17 18">N2SHLJ1</strain>
    </source>
</reference>
<dbReference type="SUPFAM" id="SSF158472">
    <property type="entry name" value="HAMP domain-like"/>
    <property type="match status" value="1"/>
</dbReference>
<evidence type="ECO:0000256" key="8">
    <source>
        <dbReference type="ARBA" id="ARBA00022741"/>
    </source>
</evidence>
<dbReference type="InterPro" id="IPR050640">
    <property type="entry name" value="Bact_2-comp_sensor_kinase"/>
</dbReference>
<dbReference type="PANTHER" id="PTHR34220">
    <property type="entry name" value="SENSOR HISTIDINE KINASE YPDA"/>
    <property type="match status" value="1"/>
</dbReference>
<keyword evidence="10" id="KW-0067">ATP-binding</keyword>
<dbReference type="SUPFAM" id="SSF55874">
    <property type="entry name" value="ATPase domain of HSP90 chaperone/DNA topoisomerase II/histidine kinase"/>
    <property type="match status" value="1"/>
</dbReference>
<dbReference type="GO" id="GO:0005524">
    <property type="term" value="F:ATP binding"/>
    <property type="evidence" value="ECO:0007669"/>
    <property type="project" value="UniProtKB-KW"/>
</dbReference>
<dbReference type="GO" id="GO:0000155">
    <property type="term" value="F:phosphorelay sensor kinase activity"/>
    <property type="evidence" value="ECO:0007669"/>
    <property type="project" value="InterPro"/>
</dbReference>
<dbReference type="EMBL" id="SIRE01000026">
    <property type="protein sequence ID" value="TBL71408.1"/>
    <property type="molecule type" value="Genomic_DNA"/>
</dbReference>
<dbReference type="EC" id="2.7.13.3" evidence="3"/>
<organism evidence="17 18">
    <name type="scientific">Paenibacillus thalictri</name>
    <dbReference type="NCBI Taxonomy" id="2527873"/>
    <lineage>
        <taxon>Bacteria</taxon>
        <taxon>Bacillati</taxon>
        <taxon>Bacillota</taxon>
        <taxon>Bacilli</taxon>
        <taxon>Bacillales</taxon>
        <taxon>Paenibacillaceae</taxon>
        <taxon>Paenibacillus</taxon>
    </lineage>
</organism>
<evidence type="ECO:0000256" key="3">
    <source>
        <dbReference type="ARBA" id="ARBA00012438"/>
    </source>
</evidence>
<dbReference type="Pfam" id="PF06580">
    <property type="entry name" value="His_kinase"/>
    <property type="match status" value="1"/>
</dbReference>
<keyword evidence="11 14" id="KW-1133">Transmembrane helix</keyword>
<dbReference type="Pfam" id="PF02518">
    <property type="entry name" value="HATPase_c"/>
    <property type="match status" value="1"/>
</dbReference>
<dbReference type="InterPro" id="IPR010559">
    <property type="entry name" value="Sig_transdc_His_kin_internal"/>
</dbReference>
<dbReference type="SMART" id="SM00387">
    <property type="entry name" value="HATPase_c"/>
    <property type="match status" value="1"/>
</dbReference>
<evidence type="ECO:0000313" key="17">
    <source>
        <dbReference type="EMBL" id="TBL71408.1"/>
    </source>
</evidence>
<dbReference type="PROSITE" id="PS50109">
    <property type="entry name" value="HIS_KIN"/>
    <property type="match status" value="1"/>
</dbReference>
<dbReference type="CDD" id="cd06225">
    <property type="entry name" value="HAMP"/>
    <property type="match status" value="1"/>
</dbReference>
<evidence type="ECO:0000256" key="9">
    <source>
        <dbReference type="ARBA" id="ARBA00022777"/>
    </source>
</evidence>
<dbReference type="Pfam" id="PF00672">
    <property type="entry name" value="HAMP"/>
    <property type="match status" value="1"/>
</dbReference>
<proteinExistence type="predicted"/>
<dbReference type="PROSITE" id="PS50885">
    <property type="entry name" value="HAMP"/>
    <property type="match status" value="1"/>
</dbReference>
<evidence type="ECO:0000256" key="4">
    <source>
        <dbReference type="ARBA" id="ARBA00022475"/>
    </source>
</evidence>